<dbReference type="SUPFAM" id="SSF50129">
    <property type="entry name" value="GroES-like"/>
    <property type="match status" value="1"/>
</dbReference>
<evidence type="ECO:0000259" key="1">
    <source>
        <dbReference type="SMART" id="SM00829"/>
    </source>
</evidence>
<dbReference type="InterPro" id="IPR052733">
    <property type="entry name" value="Chloroplast_QOR"/>
</dbReference>
<dbReference type="Proteomes" id="UP001312865">
    <property type="component" value="Unassembled WGS sequence"/>
</dbReference>
<dbReference type="InterPro" id="IPR011032">
    <property type="entry name" value="GroES-like_sf"/>
</dbReference>
<gene>
    <name evidence="2" type="ORF">WAK64_22235</name>
</gene>
<dbReference type="Pfam" id="PF08240">
    <property type="entry name" value="ADH_N"/>
    <property type="match status" value="1"/>
</dbReference>
<dbReference type="Gene3D" id="3.90.180.10">
    <property type="entry name" value="Medium-chain alcohol dehydrogenases, catalytic domain"/>
    <property type="match status" value="1"/>
</dbReference>
<reference evidence="2 3" key="1">
    <citation type="journal article" date="2018" name="J. Microbiol.">
        <title>Bacillus spongiae sp. nov., isolated from sponge of Jeju Island.</title>
        <authorList>
            <person name="Lee G.E."/>
            <person name="Im W.T."/>
            <person name="Park J.S."/>
        </authorList>
    </citation>
    <scope>NUCLEOTIDE SEQUENCE [LARGE SCALE GENOMIC DNA]</scope>
    <source>
        <strain evidence="2 3">135PIL107-10</strain>
    </source>
</reference>
<evidence type="ECO:0000313" key="2">
    <source>
        <dbReference type="EMBL" id="MEI5909713.1"/>
    </source>
</evidence>
<organism evidence="2 3">
    <name type="scientific">Bacillus spongiae</name>
    <dbReference type="NCBI Taxonomy" id="2683610"/>
    <lineage>
        <taxon>Bacteria</taxon>
        <taxon>Bacillati</taxon>
        <taxon>Bacillota</taxon>
        <taxon>Bacilli</taxon>
        <taxon>Bacillales</taxon>
        <taxon>Bacillaceae</taxon>
        <taxon>Bacillus</taxon>
    </lineage>
</organism>
<dbReference type="Gene3D" id="3.40.50.720">
    <property type="entry name" value="NAD(P)-binding Rossmann-like Domain"/>
    <property type="match status" value="1"/>
</dbReference>
<comment type="caution">
    <text evidence="2">The sequence shown here is derived from an EMBL/GenBank/DDBJ whole genome shotgun (WGS) entry which is preliminary data.</text>
</comment>
<accession>A0ABU8HL74</accession>
<dbReference type="InterPro" id="IPR036291">
    <property type="entry name" value="NAD(P)-bd_dom_sf"/>
</dbReference>
<keyword evidence="3" id="KW-1185">Reference proteome</keyword>
<dbReference type="InterPro" id="IPR002364">
    <property type="entry name" value="Quin_OxRdtase/zeta-crystal_CS"/>
</dbReference>
<dbReference type="Pfam" id="PF13602">
    <property type="entry name" value="ADH_zinc_N_2"/>
    <property type="match status" value="1"/>
</dbReference>
<dbReference type="PANTHER" id="PTHR44013:SF1">
    <property type="entry name" value="ZINC-TYPE ALCOHOL DEHYDROGENASE-LIKE PROTEIN C16A3.02C"/>
    <property type="match status" value="1"/>
</dbReference>
<sequence>MKAIVFTEYGSTDVLQLKEVEQPEPEENEVLVKVYAAAANPLDWRFMRANPFLARLENGLQKPKKTTRLGADLAGRVEAIGSKVTHFKPGDEVFGEKFETGLGGFAEYACVPEEALALKPRNLSFEEAAAVPIAALTALQGLQNDGNLQSGQNILINGASGGLGTFSVQIAKAIGTKVTGVCSTRNLDLVRSIGADDVIDYTKTDFTNTGKKYDLIFDTVGNRSVSDLLRALKPNGICTVAGFTNMTRFVDISLKGKWISRTGNKKIGLMKTVHTNKKDLLFLKELLESEKIVPVIDRHYPLSQTAEAIRYLEKGRARGKVIITVA</sequence>
<proteinExistence type="predicted"/>
<feature type="domain" description="Enoyl reductase (ER)" evidence="1">
    <location>
        <begin position="10"/>
        <end position="323"/>
    </location>
</feature>
<dbReference type="SMART" id="SM00829">
    <property type="entry name" value="PKS_ER"/>
    <property type="match status" value="1"/>
</dbReference>
<dbReference type="PANTHER" id="PTHR44013">
    <property type="entry name" value="ZINC-TYPE ALCOHOL DEHYDROGENASE-LIKE PROTEIN C16A3.02C"/>
    <property type="match status" value="1"/>
</dbReference>
<dbReference type="InterPro" id="IPR013154">
    <property type="entry name" value="ADH-like_N"/>
</dbReference>
<dbReference type="SUPFAM" id="SSF51735">
    <property type="entry name" value="NAD(P)-binding Rossmann-fold domains"/>
    <property type="match status" value="1"/>
</dbReference>
<name>A0ABU8HL74_9BACI</name>
<dbReference type="PROSITE" id="PS01162">
    <property type="entry name" value="QOR_ZETA_CRYSTAL"/>
    <property type="match status" value="1"/>
</dbReference>
<evidence type="ECO:0000313" key="3">
    <source>
        <dbReference type="Proteomes" id="UP001312865"/>
    </source>
</evidence>
<dbReference type="EMBL" id="JBBAXC010000038">
    <property type="protein sequence ID" value="MEI5909713.1"/>
    <property type="molecule type" value="Genomic_DNA"/>
</dbReference>
<protein>
    <submittedName>
        <fullName evidence="2">NAD(P)-dependent alcohol dehydrogenase</fullName>
    </submittedName>
</protein>
<dbReference type="InterPro" id="IPR020843">
    <property type="entry name" value="ER"/>
</dbReference>
<dbReference type="CDD" id="cd08267">
    <property type="entry name" value="MDR1"/>
    <property type="match status" value="1"/>
</dbReference>